<reference evidence="6 7" key="1">
    <citation type="submission" date="2024-05" db="EMBL/GenBank/DDBJ databases">
        <title>Genetic variation in Jamaican populations of the coffee berry borer (Hypothenemus hampei).</title>
        <authorList>
            <person name="Errbii M."/>
            <person name="Myrie A."/>
        </authorList>
    </citation>
    <scope>NUCLEOTIDE SEQUENCE [LARGE SCALE GENOMIC DNA]</scope>
    <source>
        <strain evidence="6">JA-Hopewell-2020-01-JO</strain>
        <tissue evidence="6">Whole body</tissue>
    </source>
</reference>
<dbReference type="Proteomes" id="UP001566132">
    <property type="component" value="Unassembled WGS sequence"/>
</dbReference>
<dbReference type="EMBL" id="JBDJPC010000002">
    <property type="protein sequence ID" value="KAL1514215.1"/>
    <property type="molecule type" value="Genomic_DNA"/>
</dbReference>
<dbReference type="AlphaFoldDB" id="A0ABD1F9D9"/>
<dbReference type="SUPFAM" id="SSF51445">
    <property type="entry name" value="(Trans)glycosidases"/>
    <property type="match status" value="1"/>
</dbReference>
<dbReference type="PANTHER" id="PTHR10353:SF36">
    <property type="entry name" value="LP05116P"/>
    <property type="match status" value="1"/>
</dbReference>
<evidence type="ECO:0000313" key="6">
    <source>
        <dbReference type="EMBL" id="KAL1514215.1"/>
    </source>
</evidence>
<keyword evidence="7" id="KW-1185">Reference proteome</keyword>
<proteinExistence type="inferred from homology"/>
<dbReference type="InterPro" id="IPR017853">
    <property type="entry name" value="GH"/>
</dbReference>
<feature type="signal peptide" evidence="5">
    <location>
        <begin position="1"/>
        <end position="21"/>
    </location>
</feature>
<dbReference type="Gene3D" id="3.20.20.80">
    <property type="entry name" value="Glycosidases"/>
    <property type="match status" value="2"/>
</dbReference>
<evidence type="ECO:0000256" key="2">
    <source>
        <dbReference type="ARBA" id="ARBA00022801"/>
    </source>
</evidence>
<name>A0ABD1F9D9_HYPHA</name>
<evidence type="ECO:0000313" key="7">
    <source>
        <dbReference type="Proteomes" id="UP001566132"/>
    </source>
</evidence>
<evidence type="ECO:0000256" key="5">
    <source>
        <dbReference type="SAM" id="SignalP"/>
    </source>
</evidence>
<dbReference type="InterPro" id="IPR001360">
    <property type="entry name" value="Glyco_hydro_1"/>
</dbReference>
<keyword evidence="5" id="KW-0732">Signal</keyword>
<dbReference type="GO" id="GO:0016798">
    <property type="term" value="F:hydrolase activity, acting on glycosyl bonds"/>
    <property type="evidence" value="ECO:0007669"/>
    <property type="project" value="UniProtKB-KW"/>
</dbReference>
<comment type="caution">
    <text evidence="6">The sequence shown here is derived from an EMBL/GenBank/DDBJ whole genome shotgun (WGS) entry which is preliminary data.</text>
</comment>
<organism evidence="6 7">
    <name type="scientific">Hypothenemus hampei</name>
    <name type="common">Coffee berry borer</name>
    <dbReference type="NCBI Taxonomy" id="57062"/>
    <lineage>
        <taxon>Eukaryota</taxon>
        <taxon>Metazoa</taxon>
        <taxon>Ecdysozoa</taxon>
        <taxon>Arthropoda</taxon>
        <taxon>Hexapoda</taxon>
        <taxon>Insecta</taxon>
        <taxon>Pterygota</taxon>
        <taxon>Neoptera</taxon>
        <taxon>Endopterygota</taxon>
        <taxon>Coleoptera</taxon>
        <taxon>Polyphaga</taxon>
        <taxon>Cucujiformia</taxon>
        <taxon>Curculionidae</taxon>
        <taxon>Scolytinae</taxon>
        <taxon>Hypothenemus</taxon>
    </lineage>
</organism>
<keyword evidence="2" id="KW-0378">Hydrolase</keyword>
<evidence type="ECO:0000256" key="4">
    <source>
        <dbReference type="RuleBase" id="RU003690"/>
    </source>
</evidence>
<accession>A0ABD1F9D9</accession>
<evidence type="ECO:0008006" key="8">
    <source>
        <dbReference type="Google" id="ProtNLM"/>
    </source>
</evidence>
<dbReference type="PANTHER" id="PTHR10353">
    <property type="entry name" value="GLYCOSYL HYDROLASE"/>
    <property type="match status" value="1"/>
</dbReference>
<dbReference type="InterPro" id="IPR033132">
    <property type="entry name" value="GH_1_N_CS"/>
</dbReference>
<protein>
    <recommendedName>
        <fullName evidence="8">Myrosinase 1</fullName>
    </recommendedName>
</protein>
<comment type="similarity">
    <text evidence="1 4">Belongs to the glycosyl hydrolase 1 family.</text>
</comment>
<keyword evidence="3" id="KW-0326">Glycosidase</keyword>
<sequence>MFQADKIVFLVLTIWLSGFVGEKQFPDNFKFGAAGAAYQIEGGWNEDGKGISMWDNFVHEAGRVKDNSTGDIACDSYHKYKEDVAILEDLGLKLYRFSISWPRILPGGTPYQVNQAGIDYYVALIKELQAHGIEPFITLYHWDLPQYIEDLGGWLNPQIADYFGDYARIIYKNLGPYVKYWITINEPLSICQGGYGNGNAAPGKTLIGDGIYQCAYNTVRAHAKAYRIYEKEFKPEQGGKVAPNTPCGYFYPKTNSSLDQLAADRTFDFTCGLYVNPIFTGNWPQSVIDRVANRSQLEGYSFSRLPQFTQEEIDYINGTHDYFSLNSERFGIIDIDFNSPNRTRTYKDSAKWYKRVVAARAVVD</sequence>
<evidence type="ECO:0000256" key="3">
    <source>
        <dbReference type="ARBA" id="ARBA00023295"/>
    </source>
</evidence>
<feature type="chain" id="PRO_5044801241" description="Myrosinase 1" evidence="5">
    <location>
        <begin position="22"/>
        <end position="364"/>
    </location>
</feature>
<dbReference type="Pfam" id="PF00232">
    <property type="entry name" value="Glyco_hydro_1"/>
    <property type="match status" value="1"/>
</dbReference>
<gene>
    <name evidence="6" type="ORF">ABEB36_003506</name>
</gene>
<evidence type="ECO:0000256" key="1">
    <source>
        <dbReference type="ARBA" id="ARBA00010838"/>
    </source>
</evidence>
<dbReference type="PROSITE" id="PS00653">
    <property type="entry name" value="GLYCOSYL_HYDROL_F1_2"/>
    <property type="match status" value="1"/>
</dbReference>